<organism evidence="1 2">
    <name type="scientific">Candidatus Scalindua japonica</name>
    <dbReference type="NCBI Taxonomy" id="1284222"/>
    <lineage>
        <taxon>Bacteria</taxon>
        <taxon>Pseudomonadati</taxon>
        <taxon>Planctomycetota</taxon>
        <taxon>Candidatus Brocadiia</taxon>
        <taxon>Candidatus Brocadiales</taxon>
        <taxon>Candidatus Scalinduaceae</taxon>
        <taxon>Candidatus Scalindua</taxon>
    </lineage>
</organism>
<accession>A0A286U3T0</accession>
<protein>
    <submittedName>
        <fullName evidence="1">Membrane-associated phospholipid phosphatase</fullName>
    </submittedName>
</protein>
<name>A0A286U3T0_9BACT</name>
<proteinExistence type="predicted"/>
<dbReference type="EMBL" id="BAOS01000043">
    <property type="protein sequence ID" value="GAX62776.1"/>
    <property type="molecule type" value="Genomic_DNA"/>
</dbReference>
<comment type="caution">
    <text evidence="1">The sequence shown here is derived from an EMBL/GenBank/DDBJ whole genome shotgun (WGS) entry which is preliminary data.</text>
</comment>
<dbReference type="Proteomes" id="UP000218542">
    <property type="component" value="Unassembled WGS sequence"/>
</dbReference>
<gene>
    <name evidence="1" type="ORF">SCALIN_C43_0030</name>
</gene>
<dbReference type="AlphaFoldDB" id="A0A286U3T0"/>
<sequence length="152" mass="17106">MVVVFATINRKYVLAGKAEHSFYLPSVFKEGSDVRSREILFTAEYPGDIEADASWEPEYKALTITLYNQEGKSLVSKKGKSPVHLVYTYTQEHFNKAKILGNSFRVGISQSPFKTINGRVKITTPNKKALEEHDSINIRGPYGTFIEEEAGE</sequence>
<evidence type="ECO:0000313" key="1">
    <source>
        <dbReference type="EMBL" id="GAX62776.1"/>
    </source>
</evidence>
<reference evidence="2" key="1">
    <citation type="journal article" date="2017" name="Environ. Microbiol. Rep.">
        <title>Genetic Diversity of Marine Anaerobic Ammonium-Oxidizing Bacteria as Revealed by Genomic and Proteomic Analyses of 'Candidatus Scalindua japonica'.</title>
        <authorList>
            <person name="Oshiki M."/>
            <person name="Mizuto K."/>
            <person name="Kimura Z."/>
            <person name="Kindaichi T."/>
            <person name="Satoh H."/>
            <person name="Okabe S."/>
        </authorList>
    </citation>
    <scope>NUCLEOTIDE SEQUENCE [LARGE SCALE GENOMIC DNA]</scope>
    <source>
        <strain evidence="2">husup-a2</strain>
    </source>
</reference>
<evidence type="ECO:0000313" key="2">
    <source>
        <dbReference type="Proteomes" id="UP000218542"/>
    </source>
</evidence>
<keyword evidence="2" id="KW-1185">Reference proteome</keyword>